<dbReference type="Proteomes" id="UP001367508">
    <property type="component" value="Unassembled WGS sequence"/>
</dbReference>
<evidence type="ECO:0000313" key="1">
    <source>
        <dbReference type="EMBL" id="KAK7315591.1"/>
    </source>
</evidence>
<dbReference type="EMBL" id="JAYMYQ010000008">
    <property type="protein sequence ID" value="KAK7315591.1"/>
    <property type="molecule type" value="Genomic_DNA"/>
</dbReference>
<accession>A0AAN9PYB1</accession>
<organism evidence="1 2">
    <name type="scientific">Canavalia gladiata</name>
    <name type="common">Sword bean</name>
    <name type="synonym">Dolichos gladiatus</name>
    <dbReference type="NCBI Taxonomy" id="3824"/>
    <lineage>
        <taxon>Eukaryota</taxon>
        <taxon>Viridiplantae</taxon>
        <taxon>Streptophyta</taxon>
        <taxon>Embryophyta</taxon>
        <taxon>Tracheophyta</taxon>
        <taxon>Spermatophyta</taxon>
        <taxon>Magnoliopsida</taxon>
        <taxon>eudicotyledons</taxon>
        <taxon>Gunneridae</taxon>
        <taxon>Pentapetalae</taxon>
        <taxon>rosids</taxon>
        <taxon>fabids</taxon>
        <taxon>Fabales</taxon>
        <taxon>Fabaceae</taxon>
        <taxon>Papilionoideae</taxon>
        <taxon>50 kb inversion clade</taxon>
        <taxon>NPAAA clade</taxon>
        <taxon>indigoferoid/millettioid clade</taxon>
        <taxon>Phaseoleae</taxon>
        <taxon>Canavalia</taxon>
    </lineage>
</organism>
<name>A0AAN9PYB1_CANGL</name>
<protein>
    <submittedName>
        <fullName evidence="1">Uncharacterized protein</fullName>
    </submittedName>
</protein>
<gene>
    <name evidence="1" type="ORF">VNO77_34148</name>
</gene>
<comment type="caution">
    <text evidence="1">The sequence shown here is derived from an EMBL/GenBank/DDBJ whole genome shotgun (WGS) entry which is preliminary data.</text>
</comment>
<reference evidence="1 2" key="1">
    <citation type="submission" date="2024-01" db="EMBL/GenBank/DDBJ databases">
        <title>The genomes of 5 underutilized Papilionoideae crops provide insights into root nodulation and disease resistanc.</title>
        <authorList>
            <person name="Jiang F."/>
        </authorList>
    </citation>
    <scope>NUCLEOTIDE SEQUENCE [LARGE SCALE GENOMIC DNA]</scope>
    <source>
        <strain evidence="1">LVBAO_FW01</strain>
        <tissue evidence="1">Leaves</tissue>
    </source>
</reference>
<dbReference type="AlphaFoldDB" id="A0AAN9PYB1"/>
<proteinExistence type="predicted"/>
<keyword evidence="2" id="KW-1185">Reference proteome</keyword>
<evidence type="ECO:0000313" key="2">
    <source>
        <dbReference type="Proteomes" id="UP001367508"/>
    </source>
</evidence>
<sequence>MPTIPVATFGERIYTSAHGCDILVMRLSKGRRPSVKSEHTLFADRGQPVPLVLYKLHGPCTRIQAPQIREVSTMADLLTPSGRYAFNTEAYWTRCCPQDPSGSTVFNRLFGIVCFRLWLLLKQWFWMGVTHHYINVGEWIFNLLRDSGMVYLSKGSGCIANQNSTTLHKTPSSRTLIST</sequence>